<accession>A0A9D2DCJ2</accession>
<feature type="signal peptide" evidence="1">
    <location>
        <begin position="1"/>
        <end position="24"/>
    </location>
</feature>
<reference evidence="3" key="2">
    <citation type="submission" date="2021-04" db="EMBL/GenBank/DDBJ databases">
        <authorList>
            <person name="Gilroy R."/>
        </authorList>
    </citation>
    <scope>NUCLEOTIDE SEQUENCE</scope>
    <source>
        <strain evidence="3">ChiHjej11B10-19426</strain>
    </source>
</reference>
<dbReference type="Proteomes" id="UP000824014">
    <property type="component" value="Unassembled WGS sequence"/>
</dbReference>
<evidence type="ECO:0000256" key="1">
    <source>
        <dbReference type="SAM" id="SignalP"/>
    </source>
</evidence>
<dbReference type="InterPro" id="IPR024311">
    <property type="entry name" value="Lipocalin-like"/>
</dbReference>
<organism evidence="3 4">
    <name type="scientific">Candidatus Tidjanibacter faecipullorum</name>
    <dbReference type="NCBI Taxonomy" id="2838766"/>
    <lineage>
        <taxon>Bacteria</taxon>
        <taxon>Pseudomonadati</taxon>
        <taxon>Bacteroidota</taxon>
        <taxon>Bacteroidia</taxon>
        <taxon>Bacteroidales</taxon>
        <taxon>Rikenellaceae</taxon>
        <taxon>Tidjanibacter</taxon>
    </lineage>
</organism>
<dbReference type="Gene3D" id="2.40.128.280">
    <property type="match status" value="1"/>
</dbReference>
<proteinExistence type="predicted"/>
<feature type="chain" id="PRO_5038931464" evidence="1">
    <location>
        <begin position="25"/>
        <end position="119"/>
    </location>
</feature>
<name>A0A9D2DCJ2_9BACT</name>
<sequence>MGTRISCIFVFAAGVCLLAGCASHGEQVLQGEWLQPVPGMAPLWQGFRLEADGTAGSVGMATLQYETWRWQGDDLLLSGRSIGNGQTIRMVDTLRIVRLTADTLVVARGADEEVFVRNK</sequence>
<dbReference type="AlphaFoldDB" id="A0A9D2DCJ2"/>
<dbReference type="PROSITE" id="PS51257">
    <property type="entry name" value="PROKAR_LIPOPROTEIN"/>
    <property type="match status" value="1"/>
</dbReference>
<dbReference type="EMBL" id="DXCC01000004">
    <property type="protein sequence ID" value="HIZ14585.1"/>
    <property type="molecule type" value="Genomic_DNA"/>
</dbReference>
<comment type="caution">
    <text evidence="3">The sequence shown here is derived from an EMBL/GenBank/DDBJ whole genome shotgun (WGS) entry which is preliminary data.</text>
</comment>
<evidence type="ECO:0000313" key="4">
    <source>
        <dbReference type="Proteomes" id="UP000824014"/>
    </source>
</evidence>
<dbReference type="Pfam" id="PF12702">
    <property type="entry name" value="Lipocalin_3"/>
    <property type="match status" value="1"/>
</dbReference>
<gene>
    <name evidence="3" type="ORF">H9816_01530</name>
</gene>
<feature type="domain" description="Lipocalin-like" evidence="2">
    <location>
        <begin position="27"/>
        <end position="117"/>
    </location>
</feature>
<protein>
    <submittedName>
        <fullName evidence="3">Lipocalin family protein</fullName>
    </submittedName>
</protein>
<evidence type="ECO:0000259" key="2">
    <source>
        <dbReference type="Pfam" id="PF12702"/>
    </source>
</evidence>
<keyword evidence="1" id="KW-0732">Signal</keyword>
<reference evidence="3" key="1">
    <citation type="journal article" date="2021" name="PeerJ">
        <title>Extensive microbial diversity within the chicken gut microbiome revealed by metagenomics and culture.</title>
        <authorList>
            <person name="Gilroy R."/>
            <person name="Ravi A."/>
            <person name="Getino M."/>
            <person name="Pursley I."/>
            <person name="Horton D.L."/>
            <person name="Alikhan N.F."/>
            <person name="Baker D."/>
            <person name="Gharbi K."/>
            <person name="Hall N."/>
            <person name="Watson M."/>
            <person name="Adriaenssens E.M."/>
            <person name="Foster-Nyarko E."/>
            <person name="Jarju S."/>
            <person name="Secka A."/>
            <person name="Antonio M."/>
            <person name="Oren A."/>
            <person name="Chaudhuri R.R."/>
            <person name="La Ragione R."/>
            <person name="Hildebrand F."/>
            <person name="Pallen M.J."/>
        </authorList>
    </citation>
    <scope>NUCLEOTIDE SEQUENCE</scope>
    <source>
        <strain evidence="3">ChiHjej11B10-19426</strain>
    </source>
</reference>
<evidence type="ECO:0000313" key="3">
    <source>
        <dbReference type="EMBL" id="HIZ14585.1"/>
    </source>
</evidence>